<dbReference type="SUPFAM" id="SSF53244">
    <property type="entry name" value="MurD-like peptide ligases, peptide-binding domain"/>
    <property type="match status" value="1"/>
</dbReference>
<evidence type="ECO:0000259" key="12">
    <source>
        <dbReference type="Pfam" id="PF01225"/>
    </source>
</evidence>
<dbReference type="InterPro" id="IPR035911">
    <property type="entry name" value="MurE/MurF_N"/>
</dbReference>
<dbReference type="InterPro" id="IPR051046">
    <property type="entry name" value="MurCDEF_CellWall_CoF430Synth"/>
</dbReference>
<gene>
    <name evidence="10 15" type="primary">murF</name>
    <name evidence="15" type="ORF">GCM10007907_13880</name>
</gene>
<dbReference type="NCBIfam" id="TIGR01143">
    <property type="entry name" value="murF"/>
    <property type="match status" value="1"/>
</dbReference>
<evidence type="ECO:0000256" key="3">
    <source>
        <dbReference type="ARBA" id="ARBA00022618"/>
    </source>
</evidence>
<name>A0ABQ5YDN6_9NEIS</name>
<keyword evidence="16" id="KW-1185">Reference proteome</keyword>
<evidence type="ECO:0000256" key="5">
    <source>
        <dbReference type="ARBA" id="ARBA00022840"/>
    </source>
</evidence>
<keyword evidence="6 10" id="KW-0133">Cell shape</keyword>
<dbReference type="SUPFAM" id="SSF63418">
    <property type="entry name" value="MurE/MurF N-terminal domain"/>
    <property type="match status" value="1"/>
</dbReference>
<dbReference type="PANTHER" id="PTHR43024">
    <property type="entry name" value="UDP-N-ACETYLMURAMOYL-TRIPEPTIDE--D-ALANYL-D-ALANINE LIGASE"/>
    <property type="match status" value="1"/>
</dbReference>
<accession>A0ABQ5YDN6</accession>
<dbReference type="InterPro" id="IPR036565">
    <property type="entry name" value="Mur-like_cat_sf"/>
</dbReference>
<keyword evidence="8 10" id="KW-0131">Cell cycle</keyword>
<dbReference type="InterPro" id="IPR000713">
    <property type="entry name" value="Mur_ligase_N"/>
</dbReference>
<evidence type="ECO:0000256" key="7">
    <source>
        <dbReference type="ARBA" id="ARBA00022984"/>
    </source>
</evidence>
<evidence type="ECO:0000256" key="11">
    <source>
        <dbReference type="RuleBase" id="RU004136"/>
    </source>
</evidence>
<keyword evidence="1 10" id="KW-0963">Cytoplasm</keyword>
<comment type="pathway">
    <text evidence="10 11">Cell wall biogenesis; peptidoglycan biosynthesis.</text>
</comment>
<comment type="similarity">
    <text evidence="10">Belongs to the MurCDEF family. MurF subfamily.</text>
</comment>
<evidence type="ECO:0000256" key="4">
    <source>
        <dbReference type="ARBA" id="ARBA00022741"/>
    </source>
</evidence>
<keyword evidence="5 10" id="KW-0067">ATP-binding</keyword>
<comment type="function">
    <text evidence="10 11">Involved in cell wall formation. Catalyzes the final step in the synthesis of UDP-N-acetylmuramoyl-pentapeptide, the precursor of murein.</text>
</comment>
<dbReference type="InterPro" id="IPR036615">
    <property type="entry name" value="Mur_ligase_C_dom_sf"/>
</dbReference>
<dbReference type="Gene3D" id="3.40.1390.10">
    <property type="entry name" value="MurE/MurF, N-terminal domain"/>
    <property type="match status" value="1"/>
</dbReference>
<evidence type="ECO:0000313" key="15">
    <source>
        <dbReference type="EMBL" id="GLR12598.1"/>
    </source>
</evidence>
<feature type="binding site" evidence="10">
    <location>
        <begin position="116"/>
        <end position="122"/>
    </location>
    <ligand>
        <name>ATP</name>
        <dbReference type="ChEBI" id="CHEBI:30616"/>
    </ligand>
</feature>
<dbReference type="Pfam" id="PF01225">
    <property type="entry name" value="Mur_ligase"/>
    <property type="match status" value="1"/>
</dbReference>
<comment type="caution">
    <text evidence="15">The sequence shown here is derived from an EMBL/GenBank/DDBJ whole genome shotgun (WGS) entry which is preliminary data.</text>
</comment>
<dbReference type="Gene3D" id="3.90.190.20">
    <property type="entry name" value="Mur ligase, C-terminal domain"/>
    <property type="match status" value="1"/>
</dbReference>
<dbReference type="InterPro" id="IPR013221">
    <property type="entry name" value="Mur_ligase_cen"/>
</dbReference>
<dbReference type="InterPro" id="IPR005863">
    <property type="entry name" value="UDP-N-AcMur_synth"/>
</dbReference>
<evidence type="ECO:0000256" key="10">
    <source>
        <dbReference type="HAMAP-Rule" id="MF_02019"/>
    </source>
</evidence>
<evidence type="ECO:0000313" key="16">
    <source>
        <dbReference type="Proteomes" id="UP001156706"/>
    </source>
</evidence>
<dbReference type="InterPro" id="IPR004101">
    <property type="entry name" value="Mur_ligase_C"/>
</dbReference>
<dbReference type="EC" id="6.3.2.10" evidence="10 11"/>
<dbReference type="Pfam" id="PF02875">
    <property type="entry name" value="Mur_ligase_C"/>
    <property type="match status" value="1"/>
</dbReference>
<proteinExistence type="inferred from homology"/>
<evidence type="ECO:0000256" key="1">
    <source>
        <dbReference type="ARBA" id="ARBA00022490"/>
    </source>
</evidence>
<evidence type="ECO:0000259" key="14">
    <source>
        <dbReference type="Pfam" id="PF08245"/>
    </source>
</evidence>
<organism evidence="15 16">
    <name type="scientific">Chitinimonas prasina</name>
    <dbReference type="NCBI Taxonomy" id="1434937"/>
    <lineage>
        <taxon>Bacteria</taxon>
        <taxon>Pseudomonadati</taxon>
        <taxon>Pseudomonadota</taxon>
        <taxon>Betaproteobacteria</taxon>
        <taxon>Neisseriales</taxon>
        <taxon>Chitinibacteraceae</taxon>
        <taxon>Chitinimonas</taxon>
    </lineage>
</organism>
<dbReference type="PANTHER" id="PTHR43024:SF1">
    <property type="entry name" value="UDP-N-ACETYLMURAMOYL-TRIPEPTIDE--D-ALANYL-D-ALANINE LIGASE"/>
    <property type="match status" value="1"/>
</dbReference>
<feature type="domain" description="Mur ligase N-terminal catalytic" evidence="12">
    <location>
        <begin position="30"/>
        <end position="101"/>
    </location>
</feature>
<keyword evidence="7 10" id="KW-0573">Peptidoglycan synthesis</keyword>
<dbReference type="Pfam" id="PF08245">
    <property type="entry name" value="Mur_ligase_M"/>
    <property type="match status" value="1"/>
</dbReference>
<feature type="domain" description="Mur ligase central" evidence="14">
    <location>
        <begin position="114"/>
        <end position="303"/>
    </location>
</feature>
<keyword evidence="3 10" id="KW-0132">Cell division</keyword>
<dbReference type="SUPFAM" id="SSF53623">
    <property type="entry name" value="MurD-like peptide ligases, catalytic domain"/>
    <property type="match status" value="1"/>
</dbReference>
<evidence type="ECO:0000256" key="2">
    <source>
        <dbReference type="ARBA" id="ARBA00022598"/>
    </source>
</evidence>
<sequence>MNNVMLTLAAAATALNATWRGDGAVAFLRVTTDSRDIQPGDLFVALKGERFDGHDFVADVLSRGAAMAMVETGHACLTALPETAPLLLVDDTLAGLGRLAAHWRRQFELPVVAVTGSSGKTTVKEMLATVLRLKAGHDAVLATTGNLNNHIGVPLMLLRLCAQHRYAVIEMGMNHFGEIAYLSGLAAPTVALVNNAGTAHIEFLGSPAGIAQAKGEIFDSLADSGTAVINLDDEFAGYWQSLNKSRVRLGFGLLQGEIQAREVEMQPLSSRFTLHTPTGEAPVHLPTPGLHNVRNALAVAAAAHALGLSCGEIAAGLAAFAGAKGRLQQKRAANGALLIDDSYNANPSSIQAAIDVLAALPAPRYLVLGDTGEIDDVVKRHAELGSYAKAKGLETLYATGQGMRHAVAAFGDGGAWFESHAELLAALKPRVTADTVVLVKGSRFMRMEQIVEALTSAESKGA</sequence>
<dbReference type="Proteomes" id="UP001156706">
    <property type="component" value="Unassembled WGS sequence"/>
</dbReference>
<keyword evidence="9 10" id="KW-0961">Cell wall biogenesis/degradation</keyword>
<evidence type="ECO:0000256" key="6">
    <source>
        <dbReference type="ARBA" id="ARBA00022960"/>
    </source>
</evidence>
<comment type="subcellular location">
    <subcellularLocation>
        <location evidence="10 11">Cytoplasm</location>
    </subcellularLocation>
</comment>
<dbReference type="EMBL" id="BSOG01000001">
    <property type="protein sequence ID" value="GLR12598.1"/>
    <property type="molecule type" value="Genomic_DNA"/>
</dbReference>
<keyword evidence="2 10" id="KW-0436">Ligase</keyword>
<dbReference type="Gene3D" id="3.40.1190.10">
    <property type="entry name" value="Mur-like, catalytic domain"/>
    <property type="match status" value="1"/>
</dbReference>
<comment type="catalytic activity">
    <reaction evidence="10 11">
        <text>D-alanyl-D-alanine + UDP-N-acetyl-alpha-D-muramoyl-L-alanyl-gamma-D-glutamyl-meso-2,6-diaminopimelate + ATP = UDP-N-acetyl-alpha-D-muramoyl-L-alanyl-gamma-D-glutamyl-meso-2,6-diaminopimeloyl-D-alanyl-D-alanine + ADP + phosphate + H(+)</text>
        <dbReference type="Rhea" id="RHEA:28374"/>
        <dbReference type="ChEBI" id="CHEBI:15378"/>
        <dbReference type="ChEBI" id="CHEBI:30616"/>
        <dbReference type="ChEBI" id="CHEBI:43474"/>
        <dbReference type="ChEBI" id="CHEBI:57822"/>
        <dbReference type="ChEBI" id="CHEBI:61386"/>
        <dbReference type="ChEBI" id="CHEBI:83905"/>
        <dbReference type="ChEBI" id="CHEBI:456216"/>
        <dbReference type="EC" id="6.3.2.10"/>
    </reaction>
</comment>
<evidence type="ECO:0000256" key="8">
    <source>
        <dbReference type="ARBA" id="ARBA00023306"/>
    </source>
</evidence>
<evidence type="ECO:0000256" key="9">
    <source>
        <dbReference type="ARBA" id="ARBA00023316"/>
    </source>
</evidence>
<reference evidence="16" key="1">
    <citation type="journal article" date="2019" name="Int. J. Syst. Evol. Microbiol.">
        <title>The Global Catalogue of Microorganisms (GCM) 10K type strain sequencing project: providing services to taxonomists for standard genome sequencing and annotation.</title>
        <authorList>
            <consortium name="The Broad Institute Genomics Platform"/>
            <consortium name="The Broad Institute Genome Sequencing Center for Infectious Disease"/>
            <person name="Wu L."/>
            <person name="Ma J."/>
        </authorList>
    </citation>
    <scope>NUCLEOTIDE SEQUENCE [LARGE SCALE GENOMIC DNA]</scope>
    <source>
        <strain evidence="16">NBRC 110044</strain>
    </source>
</reference>
<protein>
    <recommendedName>
        <fullName evidence="10 11">UDP-N-acetylmuramoyl-tripeptide--D-alanyl-D-alanine ligase</fullName>
        <ecNumber evidence="10 11">6.3.2.10</ecNumber>
    </recommendedName>
    <alternativeName>
        <fullName evidence="10">D-alanyl-D-alanine-adding enzyme</fullName>
    </alternativeName>
</protein>
<dbReference type="GO" id="GO:0016874">
    <property type="term" value="F:ligase activity"/>
    <property type="evidence" value="ECO:0007669"/>
    <property type="project" value="UniProtKB-KW"/>
</dbReference>
<keyword evidence="4 10" id="KW-0547">Nucleotide-binding</keyword>
<dbReference type="HAMAP" id="MF_02019">
    <property type="entry name" value="MurF"/>
    <property type="match status" value="1"/>
</dbReference>
<feature type="domain" description="Mur ligase C-terminal" evidence="13">
    <location>
        <begin position="325"/>
        <end position="443"/>
    </location>
</feature>
<evidence type="ECO:0000259" key="13">
    <source>
        <dbReference type="Pfam" id="PF02875"/>
    </source>
</evidence>